<reference evidence="2" key="1">
    <citation type="submission" date="2015-12" db="EMBL/GenBank/DDBJ databases">
        <title>Gene expression during late stages of embryo sac development: a critical building block for successful pollen-pistil interactions.</title>
        <authorList>
            <person name="Liu Y."/>
            <person name="Joly V."/>
            <person name="Sabar M."/>
            <person name="Matton D.P."/>
        </authorList>
    </citation>
    <scope>NUCLEOTIDE SEQUENCE</scope>
</reference>
<protein>
    <submittedName>
        <fullName evidence="2">Putative ovule protein</fullName>
    </submittedName>
</protein>
<proteinExistence type="predicted"/>
<organism evidence="2">
    <name type="scientific">Solanum chacoense</name>
    <name type="common">Chaco potato</name>
    <dbReference type="NCBI Taxonomy" id="4108"/>
    <lineage>
        <taxon>Eukaryota</taxon>
        <taxon>Viridiplantae</taxon>
        <taxon>Streptophyta</taxon>
        <taxon>Embryophyta</taxon>
        <taxon>Tracheophyta</taxon>
        <taxon>Spermatophyta</taxon>
        <taxon>Magnoliopsida</taxon>
        <taxon>eudicotyledons</taxon>
        <taxon>Gunneridae</taxon>
        <taxon>Pentapetalae</taxon>
        <taxon>asterids</taxon>
        <taxon>lamiids</taxon>
        <taxon>Solanales</taxon>
        <taxon>Solanaceae</taxon>
        <taxon>Solanoideae</taxon>
        <taxon>Solaneae</taxon>
        <taxon>Solanum</taxon>
    </lineage>
</organism>
<evidence type="ECO:0000313" key="2">
    <source>
        <dbReference type="EMBL" id="JAP14863.1"/>
    </source>
</evidence>
<keyword evidence="1" id="KW-0472">Membrane</keyword>
<accession>A0A0V0H398</accession>
<feature type="transmembrane region" description="Helical" evidence="1">
    <location>
        <begin position="20"/>
        <end position="42"/>
    </location>
</feature>
<feature type="transmembrane region" description="Helical" evidence="1">
    <location>
        <begin position="49"/>
        <end position="68"/>
    </location>
</feature>
<dbReference type="AlphaFoldDB" id="A0A0V0H398"/>
<keyword evidence="1" id="KW-1133">Transmembrane helix</keyword>
<name>A0A0V0H398_SOLCH</name>
<sequence>MATRQHFEGFEPHMSAYTLFALHGICGITLGMLLLCVCLSLLSALSFSLPCFVEAIDLVVFTFTFSNITSGV</sequence>
<dbReference type="EMBL" id="GEDG01025970">
    <property type="protein sequence ID" value="JAP14863.1"/>
    <property type="molecule type" value="Transcribed_RNA"/>
</dbReference>
<evidence type="ECO:0000256" key="1">
    <source>
        <dbReference type="SAM" id="Phobius"/>
    </source>
</evidence>
<keyword evidence="1" id="KW-0812">Transmembrane</keyword>